<organism evidence="5 6">
    <name type="scientific">Lagenidium giganteum</name>
    <dbReference type="NCBI Taxonomy" id="4803"/>
    <lineage>
        <taxon>Eukaryota</taxon>
        <taxon>Sar</taxon>
        <taxon>Stramenopiles</taxon>
        <taxon>Oomycota</taxon>
        <taxon>Peronosporomycetes</taxon>
        <taxon>Pythiales</taxon>
        <taxon>Pythiaceae</taxon>
    </lineage>
</organism>
<comment type="similarity">
    <text evidence="1">Belongs to the OPA3 family.</text>
</comment>
<gene>
    <name evidence="5" type="ORF">N0F65_004357</name>
</gene>
<evidence type="ECO:0000256" key="1">
    <source>
        <dbReference type="ARBA" id="ARBA00007584"/>
    </source>
</evidence>
<dbReference type="InterPro" id="IPR011989">
    <property type="entry name" value="ARM-like"/>
</dbReference>
<dbReference type="GO" id="GO:0019216">
    <property type="term" value="P:regulation of lipid metabolic process"/>
    <property type="evidence" value="ECO:0007669"/>
    <property type="project" value="TreeGrafter"/>
</dbReference>
<protein>
    <recommendedName>
        <fullName evidence="7">Transmembrane protein</fullName>
    </recommendedName>
</protein>
<accession>A0AAV2YI18</accession>
<name>A0AAV2YI18_9STRA</name>
<dbReference type="InterPro" id="IPR010754">
    <property type="entry name" value="OPA3-like"/>
</dbReference>
<feature type="compositionally biased region" description="Low complexity" evidence="4">
    <location>
        <begin position="19"/>
        <end position="31"/>
    </location>
</feature>
<feature type="region of interest" description="Disordered" evidence="4">
    <location>
        <begin position="19"/>
        <end position="83"/>
    </location>
</feature>
<feature type="coiled-coil region" evidence="3">
    <location>
        <begin position="600"/>
        <end position="627"/>
    </location>
</feature>
<evidence type="ECO:0000256" key="2">
    <source>
        <dbReference type="ARBA" id="ARBA00023054"/>
    </source>
</evidence>
<evidence type="ECO:0008006" key="7">
    <source>
        <dbReference type="Google" id="ProtNLM"/>
    </source>
</evidence>
<dbReference type="PANTHER" id="PTHR12499:SF0">
    <property type="entry name" value="OPTIC ATROPHY 3 PROTEIN"/>
    <property type="match status" value="1"/>
</dbReference>
<dbReference type="EMBL" id="DAKRPA010000359">
    <property type="protein sequence ID" value="DAZ92982.1"/>
    <property type="molecule type" value="Genomic_DNA"/>
</dbReference>
<evidence type="ECO:0000256" key="3">
    <source>
        <dbReference type="SAM" id="Coils"/>
    </source>
</evidence>
<sequence>MLTGISTGAAMPEAVMTAAATDSTAASVPTDGDMTHTSERKRSSEDMIEDALTPQHEDSPTAKRKRLDGNSAPPSEAVAPTVVRSGGLQLDEAERSMNGAPEGELFLVNVLAREEFSPATDVHAEMREVEALIAARKNGDDGTSELSWAQEYQAVDSFRRIAIHHPAELRQIMYVESRLQAIPLLIVPAVSNLRSAMTRNALFAIEDTVLTLHSETTSHLADIVPVLVNRAANEKQFIRELARKVGRVDGGSRWVVFMCCSMHVLFQVLDTLVNECKGSALLLALLRAATGEKNAQAVSAAGIYCSKCVEKMDRVQLKQCIRAEAATFFPGVATLLSCRVVQCKAATRKLLQTTRQIAGSDAFVAATKAQVSGSVQFDILRASEDKRPSKATAAPRMSMRERMMQLKKQQATKKQPASDGVTDSDTATATAVVLAIDGANKTENVDPNSATASVTAAVAVAAAVTVTVTVTAPFLGAAAAAVAGAIMSLQLPMIKLGGLIVRTLTKPLAKVVKSRSKVHPGLNAVCRRIGQHQHRMVFHFHMAFRGVSNYVVKDLPDDQAAEKGADFIGEMIIFSVAVIVASVEYTRSSAKTKEKDRIAQEMEQQAHQQLNDRFEALENKVIWLEAKLAELGHIVEADIDKRLEEADEEDCATASSTSALLTALTMPAGNAPAIKNPNGSGGNVWRVTYEAVAGLFR</sequence>
<evidence type="ECO:0000313" key="5">
    <source>
        <dbReference type="EMBL" id="DAZ92982.1"/>
    </source>
</evidence>
<dbReference type="PANTHER" id="PTHR12499">
    <property type="entry name" value="OPTIC ATROPHY 3 PROTEIN OPA3"/>
    <property type="match status" value="1"/>
</dbReference>
<keyword evidence="2 3" id="KW-0175">Coiled coil</keyword>
<dbReference type="Pfam" id="PF07047">
    <property type="entry name" value="OPA3"/>
    <property type="match status" value="1"/>
</dbReference>
<reference evidence="5" key="1">
    <citation type="submission" date="2022-11" db="EMBL/GenBank/DDBJ databases">
        <authorList>
            <person name="Morgan W.R."/>
            <person name="Tartar A."/>
        </authorList>
    </citation>
    <scope>NUCLEOTIDE SEQUENCE</scope>
    <source>
        <strain evidence="5">ARSEF 373</strain>
    </source>
</reference>
<dbReference type="Gene3D" id="1.25.10.10">
    <property type="entry name" value="Leucine-rich Repeat Variant"/>
    <property type="match status" value="1"/>
</dbReference>
<evidence type="ECO:0000313" key="6">
    <source>
        <dbReference type="Proteomes" id="UP001146120"/>
    </source>
</evidence>
<dbReference type="GO" id="GO:0005739">
    <property type="term" value="C:mitochondrion"/>
    <property type="evidence" value="ECO:0007669"/>
    <property type="project" value="TreeGrafter"/>
</dbReference>
<keyword evidence="6" id="KW-1185">Reference proteome</keyword>
<reference evidence="5" key="2">
    <citation type="journal article" date="2023" name="Microbiol Resour">
        <title>Decontamination and Annotation of the Draft Genome Sequence of the Oomycete Lagenidium giganteum ARSEF 373.</title>
        <authorList>
            <person name="Morgan W.R."/>
            <person name="Tartar A."/>
        </authorList>
    </citation>
    <scope>NUCLEOTIDE SEQUENCE</scope>
    <source>
        <strain evidence="5">ARSEF 373</strain>
    </source>
</reference>
<feature type="compositionally biased region" description="Basic and acidic residues" evidence="4">
    <location>
        <begin position="33"/>
        <end position="45"/>
    </location>
</feature>
<dbReference type="Proteomes" id="UP001146120">
    <property type="component" value="Unassembled WGS sequence"/>
</dbReference>
<comment type="caution">
    <text evidence="5">The sequence shown here is derived from an EMBL/GenBank/DDBJ whole genome shotgun (WGS) entry which is preliminary data.</text>
</comment>
<evidence type="ECO:0000256" key="4">
    <source>
        <dbReference type="SAM" id="MobiDB-lite"/>
    </source>
</evidence>
<proteinExistence type="inferred from homology"/>
<dbReference type="AlphaFoldDB" id="A0AAV2YI18"/>